<dbReference type="Proteomes" id="UP001055811">
    <property type="component" value="Linkage Group LG04"/>
</dbReference>
<evidence type="ECO:0000313" key="2">
    <source>
        <dbReference type="Proteomes" id="UP001055811"/>
    </source>
</evidence>
<evidence type="ECO:0000313" key="1">
    <source>
        <dbReference type="EMBL" id="KAI3752984.1"/>
    </source>
</evidence>
<comment type="caution">
    <text evidence="1">The sequence shown here is derived from an EMBL/GenBank/DDBJ whole genome shotgun (WGS) entry which is preliminary data.</text>
</comment>
<protein>
    <submittedName>
        <fullName evidence="1">Uncharacterized protein</fullName>
    </submittedName>
</protein>
<dbReference type="EMBL" id="CM042012">
    <property type="protein sequence ID" value="KAI3752984.1"/>
    <property type="molecule type" value="Genomic_DNA"/>
</dbReference>
<reference evidence="1 2" key="2">
    <citation type="journal article" date="2022" name="Mol. Ecol. Resour.">
        <title>The genomes of chicory, endive, great burdock and yacon provide insights into Asteraceae paleo-polyploidization history and plant inulin production.</title>
        <authorList>
            <person name="Fan W."/>
            <person name="Wang S."/>
            <person name="Wang H."/>
            <person name="Wang A."/>
            <person name="Jiang F."/>
            <person name="Liu H."/>
            <person name="Zhao H."/>
            <person name="Xu D."/>
            <person name="Zhang Y."/>
        </authorList>
    </citation>
    <scope>NUCLEOTIDE SEQUENCE [LARGE SCALE GENOMIC DNA]</scope>
    <source>
        <strain evidence="2">cv. Punajuju</strain>
        <tissue evidence="1">Leaves</tissue>
    </source>
</reference>
<gene>
    <name evidence="1" type="ORF">L2E82_25027</name>
</gene>
<reference evidence="2" key="1">
    <citation type="journal article" date="2022" name="Mol. Ecol. Resour.">
        <title>The genomes of chicory, endive, great burdock and yacon provide insights into Asteraceae palaeo-polyploidization history and plant inulin production.</title>
        <authorList>
            <person name="Fan W."/>
            <person name="Wang S."/>
            <person name="Wang H."/>
            <person name="Wang A."/>
            <person name="Jiang F."/>
            <person name="Liu H."/>
            <person name="Zhao H."/>
            <person name="Xu D."/>
            <person name="Zhang Y."/>
        </authorList>
    </citation>
    <scope>NUCLEOTIDE SEQUENCE [LARGE SCALE GENOMIC DNA]</scope>
    <source>
        <strain evidence="2">cv. Punajuju</strain>
    </source>
</reference>
<proteinExistence type="predicted"/>
<name>A0ACB9E214_CICIN</name>
<organism evidence="1 2">
    <name type="scientific">Cichorium intybus</name>
    <name type="common">Chicory</name>
    <dbReference type="NCBI Taxonomy" id="13427"/>
    <lineage>
        <taxon>Eukaryota</taxon>
        <taxon>Viridiplantae</taxon>
        <taxon>Streptophyta</taxon>
        <taxon>Embryophyta</taxon>
        <taxon>Tracheophyta</taxon>
        <taxon>Spermatophyta</taxon>
        <taxon>Magnoliopsida</taxon>
        <taxon>eudicotyledons</taxon>
        <taxon>Gunneridae</taxon>
        <taxon>Pentapetalae</taxon>
        <taxon>asterids</taxon>
        <taxon>campanulids</taxon>
        <taxon>Asterales</taxon>
        <taxon>Asteraceae</taxon>
        <taxon>Cichorioideae</taxon>
        <taxon>Cichorieae</taxon>
        <taxon>Cichoriinae</taxon>
        <taxon>Cichorium</taxon>
    </lineage>
</organism>
<sequence>MYTVAMQESSMDGDGGDAGVINGWIVIFLCEPLSMNTIFERYEEAKAGYDRLMNPTSEVKVLFYMFFSNFLRC</sequence>
<accession>A0ACB9E214</accession>
<keyword evidence="2" id="KW-1185">Reference proteome</keyword>